<feature type="region of interest" description="Disordered" evidence="1">
    <location>
        <begin position="1"/>
        <end position="46"/>
    </location>
</feature>
<sequence>MSGPREPASFRSCHPPMPKSVHSQGNVQGHVQGMNPESRGLVEDGLSKRDMARRCLRGGLPRGVRRLQTLN</sequence>
<evidence type="ECO:0000313" key="2">
    <source>
        <dbReference type="EMBL" id="EWZ29962.1"/>
    </source>
</evidence>
<gene>
    <name evidence="2" type="ORF">FOZG_16169</name>
</gene>
<reference evidence="2" key="1">
    <citation type="submission" date="2011-06" db="EMBL/GenBank/DDBJ databases">
        <title>The Genome Sequence of Fusarium oxysporum Fo47.</title>
        <authorList>
            <consortium name="The Broad Institute Genome Sequencing Platform"/>
            <person name="Ma L.-J."/>
            <person name="Gale L.R."/>
            <person name="Schwartz D.C."/>
            <person name="Zhou S."/>
            <person name="Corby-Kistler H."/>
            <person name="Young S.K."/>
            <person name="Zeng Q."/>
            <person name="Gargeya S."/>
            <person name="Fitzgerald M."/>
            <person name="Haas B."/>
            <person name="Abouelleil A."/>
            <person name="Alvarado L."/>
            <person name="Arachchi H.M."/>
            <person name="Berlin A."/>
            <person name="Brown A."/>
            <person name="Chapman S.B."/>
            <person name="Chen Z."/>
            <person name="Dunbar C."/>
            <person name="Freedman E."/>
            <person name="Gearin G."/>
            <person name="Gellesch M."/>
            <person name="Goldberg J."/>
            <person name="Griggs A."/>
            <person name="Gujja S."/>
            <person name="Heiman D."/>
            <person name="Howarth C."/>
            <person name="Larson L."/>
            <person name="Lui A."/>
            <person name="MacDonald P.J.P."/>
            <person name="Mehta T."/>
            <person name="Montmayeur A."/>
            <person name="Murphy C."/>
            <person name="Neiman D."/>
            <person name="Pearson M."/>
            <person name="Priest M."/>
            <person name="Roberts A."/>
            <person name="Saif S."/>
            <person name="Shea T."/>
            <person name="Shenoy N."/>
            <person name="Sisk P."/>
            <person name="Stolte C."/>
            <person name="Sykes S."/>
            <person name="Wortman J."/>
            <person name="Nusbaum C."/>
            <person name="Birren B."/>
        </authorList>
    </citation>
    <scope>NUCLEOTIDE SEQUENCE [LARGE SCALE GENOMIC DNA]</scope>
    <source>
        <strain evidence="2">Fo47</strain>
    </source>
</reference>
<organism evidence="2">
    <name type="scientific">Fusarium oxysporum Fo47</name>
    <dbReference type="NCBI Taxonomy" id="660027"/>
    <lineage>
        <taxon>Eukaryota</taxon>
        <taxon>Fungi</taxon>
        <taxon>Dikarya</taxon>
        <taxon>Ascomycota</taxon>
        <taxon>Pezizomycotina</taxon>
        <taxon>Sordariomycetes</taxon>
        <taxon>Hypocreomycetidae</taxon>
        <taxon>Hypocreales</taxon>
        <taxon>Nectriaceae</taxon>
        <taxon>Fusarium</taxon>
        <taxon>Fusarium oxysporum species complex</taxon>
    </lineage>
</organism>
<name>W9JD27_FUSOX</name>
<accession>W9JD27</accession>
<proteinExistence type="predicted"/>
<dbReference type="EMBL" id="JH717910">
    <property type="protein sequence ID" value="EWZ29962.1"/>
    <property type="molecule type" value="Genomic_DNA"/>
</dbReference>
<dbReference type="HOGENOM" id="CLU_2740121_0_0_1"/>
<reference evidence="2" key="2">
    <citation type="submission" date="2012-06" db="EMBL/GenBank/DDBJ databases">
        <title>Annotation of the Genome Sequence of Fusarium oxysporum Fo47.</title>
        <authorList>
            <consortium name="The Broad Institute Genomics Platform"/>
            <person name="Ma L.-J."/>
            <person name="Corby-Kistler H."/>
            <person name="Broz K."/>
            <person name="Gale L.R."/>
            <person name="Jonkers W."/>
            <person name="O'Donnell K."/>
            <person name="Ploetz R."/>
            <person name="Steinberg C."/>
            <person name="Schwartz D.C."/>
            <person name="VanEtten H."/>
            <person name="Zhou S."/>
            <person name="Young S.K."/>
            <person name="Zeng Q."/>
            <person name="Gargeya S."/>
            <person name="Fitzgerald M."/>
            <person name="Abouelleil A."/>
            <person name="Alvarado L."/>
            <person name="Chapman S.B."/>
            <person name="Gainer-Dewar J."/>
            <person name="Goldberg J."/>
            <person name="Griggs A."/>
            <person name="Gujja S."/>
            <person name="Hansen M."/>
            <person name="Howarth C."/>
            <person name="Imamovic A."/>
            <person name="Ireland A."/>
            <person name="Larimer J."/>
            <person name="McCowan C."/>
            <person name="Murphy C."/>
            <person name="Pearson M."/>
            <person name="Poon T.W."/>
            <person name="Priest M."/>
            <person name="Roberts A."/>
            <person name="Saif S."/>
            <person name="Shea T."/>
            <person name="Sykes S."/>
            <person name="Wortman J."/>
            <person name="Nusbaum C."/>
            <person name="Birren B."/>
        </authorList>
    </citation>
    <scope>NUCLEOTIDE SEQUENCE</scope>
    <source>
        <strain evidence="2">Fo47</strain>
    </source>
</reference>
<dbReference type="VEuPathDB" id="FungiDB:FOZG_16169"/>
<dbReference type="Proteomes" id="UP000030766">
    <property type="component" value="Unassembled WGS sequence"/>
</dbReference>
<evidence type="ECO:0000256" key="1">
    <source>
        <dbReference type="SAM" id="MobiDB-lite"/>
    </source>
</evidence>
<protein>
    <submittedName>
        <fullName evidence="2">Uncharacterized protein</fullName>
    </submittedName>
</protein>
<dbReference type="AlphaFoldDB" id="W9JD27"/>